<dbReference type="InterPro" id="IPR056884">
    <property type="entry name" value="NPHP3-like_N"/>
</dbReference>
<name>A0A8H3EHI8_9LECA</name>
<protein>
    <recommendedName>
        <fullName evidence="2">Nephrocystin 3-like N-terminal domain-containing protein</fullName>
    </recommendedName>
</protein>
<dbReference type="Pfam" id="PF24883">
    <property type="entry name" value="NPHP3_N"/>
    <property type="match status" value="1"/>
</dbReference>
<keyword evidence="1" id="KW-0677">Repeat</keyword>
<keyword evidence="4" id="KW-1185">Reference proteome</keyword>
<evidence type="ECO:0000256" key="1">
    <source>
        <dbReference type="ARBA" id="ARBA00022737"/>
    </source>
</evidence>
<evidence type="ECO:0000313" key="4">
    <source>
        <dbReference type="Proteomes" id="UP000664169"/>
    </source>
</evidence>
<proteinExistence type="predicted"/>
<comment type="caution">
    <text evidence="3">The sequence shown here is derived from an EMBL/GenBank/DDBJ whole genome shotgun (WGS) entry which is preliminary data.</text>
</comment>
<dbReference type="InterPro" id="IPR027417">
    <property type="entry name" value="P-loop_NTPase"/>
</dbReference>
<evidence type="ECO:0000313" key="3">
    <source>
        <dbReference type="EMBL" id="CAF9906664.1"/>
    </source>
</evidence>
<organism evidence="3 4">
    <name type="scientific">Gomphillus americanus</name>
    <dbReference type="NCBI Taxonomy" id="1940652"/>
    <lineage>
        <taxon>Eukaryota</taxon>
        <taxon>Fungi</taxon>
        <taxon>Dikarya</taxon>
        <taxon>Ascomycota</taxon>
        <taxon>Pezizomycotina</taxon>
        <taxon>Lecanoromycetes</taxon>
        <taxon>OSLEUM clade</taxon>
        <taxon>Ostropomycetidae</taxon>
        <taxon>Ostropales</taxon>
        <taxon>Graphidaceae</taxon>
        <taxon>Gomphilloideae</taxon>
        <taxon>Gomphillus</taxon>
    </lineage>
</organism>
<gene>
    <name evidence="3" type="ORF">GOMPHAMPRED_004849</name>
</gene>
<dbReference type="OrthoDB" id="4368006at2759"/>
<dbReference type="Proteomes" id="UP000664169">
    <property type="component" value="Unassembled WGS sequence"/>
</dbReference>
<dbReference type="EMBL" id="CAJPDQ010000003">
    <property type="protein sequence ID" value="CAF9906664.1"/>
    <property type="molecule type" value="Genomic_DNA"/>
</dbReference>
<sequence length="150" mass="17703">MHLSDGIWLSFEEDFKVFKHKQKSAANAICALLRQLLEFYPELITRKMLEKFNNDRPLYVTSVATLWEEFIDANLRAPSNEIICVLDALDECQEPNRFDLIKNICEYAQDSRIAPKIKLLVTSRLYSDVKHGFYDFEKVMVKDPSRRKRR</sequence>
<dbReference type="Gene3D" id="3.40.50.300">
    <property type="entry name" value="P-loop containing nucleotide triphosphate hydrolases"/>
    <property type="match status" value="1"/>
</dbReference>
<feature type="domain" description="Nephrocystin 3-like N-terminal" evidence="2">
    <location>
        <begin position="19"/>
        <end position="124"/>
    </location>
</feature>
<evidence type="ECO:0000259" key="2">
    <source>
        <dbReference type="Pfam" id="PF24883"/>
    </source>
</evidence>
<dbReference type="AlphaFoldDB" id="A0A8H3EHI8"/>
<reference evidence="3" key="1">
    <citation type="submission" date="2021-03" db="EMBL/GenBank/DDBJ databases">
        <authorList>
            <person name="Tagirdzhanova G."/>
        </authorList>
    </citation>
    <scope>NUCLEOTIDE SEQUENCE</scope>
</reference>
<accession>A0A8H3EHI8</accession>